<dbReference type="GO" id="GO:0030267">
    <property type="term" value="F:glyoxylate reductase (NADPH) activity"/>
    <property type="evidence" value="ECO:0007669"/>
    <property type="project" value="TreeGrafter"/>
</dbReference>
<dbReference type="PANTHER" id="PTHR10996">
    <property type="entry name" value="2-HYDROXYACID DEHYDROGENASE-RELATED"/>
    <property type="match status" value="1"/>
</dbReference>
<dbReference type="Pfam" id="PF00389">
    <property type="entry name" value="2-Hacid_dh"/>
    <property type="match status" value="1"/>
</dbReference>
<dbReference type="GO" id="GO:0005829">
    <property type="term" value="C:cytosol"/>
    <property type="evidence" value="ECO:0007669"/>
    <property type="project" value="TreeGrafter"/>
</dbReference>
<gene>
    <name evidence="7" type="ORF">ATL40_0626</name>
</gene>
<keyword evidence="8" id="KW-1185">Reference proteome</keyword>
<keyword evidence="2 4" id="KW-0560">Oxidoreductase</keyword>
<evidence type="ECO:0000256" key="4">
    <source>
        <dbReference type="RuleBase" id="RU003719"/>
    </source>
</evidence>
<feature type="domain" description="D-isomer specific 2-hydroxyacid dehydrogenase catalytic" evidence="5">
    <location>
        <begin position="38"/>
        <end position="317"/>
    </location>
</feature>
<dbReference type="CDD" id="cd12167">
    <property type="entry name" value="2-Hacid_dh_8"/>
    <property type="match status" value="1"/>
</dbReference>
<evidence type="ECO:0000313" key="7">
    <source>
        <dbReference type="EMBL" id="PFG19072.1"/>
    </source>
</evidence>
<dbReference type="SUPFAM" id="SSF52283">
    <property type="entry name" value="Formate/glycerate dehydrogenase catalytic domain-like"/>
    <property type="match status" value="1"/>
</dbReference>
<dbReference type="SUPFAM" id="SSF51735">
    <property type="entry name" value="NAD(P)-binding Rossmann-fold domains"/>
    <property type="match status" value="1"/>
</dbReference>
<sequence length="326" mass="34321">MAPRTFELQFGAGERARLHALATLPDVVHVTEYHDLGPDELAEIEVLITSWGAPRITPALLDAMPTLRAIIHSAGSVRDLVPPQAYERGIQVSTAADMNAVPVAEYTLAAIIMAGKRALPLAARARRTSLGWGDGFAASDLSNLGRTVGLIGFSKIGRRVLRLLSVLETGPILVSDPLADPAEVAAAGAELVELEDLLGRCDIVSVHAPLLPSTQHMLGERELGLMRPGATLINTARGGLIDHDALVRHCSSERLDAILDVTDPEPLPPGHPLLALENVTVTPHVAGSLGTETRRLSRHALDALEAYTTGAPMPGAVVAETSGVSA</sequence>
<evidence type="ECO:0000259" key="6">
    <source>
        <dbReference type="Pfam" id="PF02826"/>
    </source>
</evidence>
<dbReference type="InterPro" id="IPR006140">
    <property type="entry name" value="D-isomer_DH_NAD-bd"/>
</dbReference>
<dbReference type="InterPro" id="IPR029753">
    <property type="entry name" value="D-isomer_DH_CS"/>
</dbReference>
<reference evidence="7 8" key="1">
    <citation type="submission" date="2017-10" db="EMBL/GenBank/DDBJ databases">
        <title>Sequencing the genomes of 1000 actinobacteria strains.</title>
        <authorList>
            <person name="Klenk H.-P."/>
        </authorList>
    </citation>
    <scope>NUCLEOTIDE SEQUENCE [LARGE SCALE GENOMIC DNA]</scope>
    <source>
        <strain evidence="7 8">DSM 21801</strain>
    </source>
</reference>
<organism evidence="7 8">
    <name type="scientific">Serinibacter salmoneus</name>
    <dbReference type="NCBI Taxonomy" id="556530"/>
    <lineage>
        <taxon>Bacteria</taxon>
        <taxon>Bacillati</taxon>
        <taxon>Actinomycetota</taxon>
        <taxon>Actinomycetes</taxon>
        <taxon>Micrococcales</taxon>
        <taxon>Beutenbergiaceae</taxon>
        <taxon>Serinibacter</taxon>
    </lineage>
</organism>
<dbReference type="RefSeq" id="WP_098468263.1">
    <property type="nucleotide sequence ID" value="NZ_PDJD01000001.1"/>
</dbReference>
<dbReference type="InterPro" id="IPR006139">
    <property type="entry name" value="D-isomer_2_OHA_DH_cat_dom"/>
</dbReference>
<evidence type="ECO:0000256" key="2">
    <source>
        <dbReference type="ARBA" id="ARBA00023002"/>
    </source>
</evidence>
<dbReference type="Proteomes" id="UP000224915">
    <property type="component" value="Unassembled WGS sequence"/>
</dbReference>
<comment type="similarity">
    <text evidence="1 4">Belongs to the D-isomer specific 2-hydroxyacid dehydrogenase family.</text>
</comment>
<dbReference type="Pfam" id="PF02826">
    <property type="entry name" value="2-Hacid_dh_C"/>
    <property type="match status" value="1"/>
</dbReference>
<dbReference type="PROSITE" id="PS00670">
    <property type="entry name" value="D_2_HYDROXYACID_DH_2"/>
    <property type="match status" value="1"/>
</dbReference>
<feature type="domain" description="D-isomer specific 2-hydroxyacid dehydrogenase NAD-binding" evidence="6">
    <location>
        <begin position="116"/>
        <end position="286"/>
    </location>
</feature>
<protein>
    <submittedName>
        <fullName evidence="7">Phosphoglycerate dehydrogenase-like enzyme</fullName>
    </submittedName>
</protein>
<dbReference type="InterPro" id="IPR050223">
    <property type="entry name" value="D-isomer_2-hydroxyacid_DH"/>
</dbReference>
<dbReference type="InterPro" id="IPR036291">
    <property type="entry name" value="NAD(P)-bd_dom_sf"/>
</dbReference>
<accession>A0A2A9CZE9</accession>
<dbReference type="GO" id="GO:0016618">
    <property type="term" value="F:hydroxypyruvate reductase [NAD(P)H] activity"/>
    <property type="evidence" value="ECO:0007669"/>
    <property type="project" value="TreeGrafter"/>
</dbReference>
<keyword evidence="3" id="KW-0520">NAD</keyword>
<dbReference type="Gene3D" id="3.40.50.720">
    <property type="entry name" value="NAD(P)-binding Rossmann-like Domain"/>
    <property type="match status" value="2"/>
</dbReference>
<dbReference type="AlphaFoldDB" id="A0A2A9CZE9"/>
<dbReference type="PANTHER" id="PTHR10996:SF178">
    <property type="entry name" value="2-HYDROXYACID DEHYDROGENASE YGL185C-RELATED"/>
    <property type="match status" value="1"/>
</dbReference>
<evidence type="ECO:0000313" key="8">
    <source>
        <dbReference type="Proteomes" id="UP000224915"/>
    </source>
</evidence>
<dbReference type="GO" id="GO:0051287">
    <property type="term" value="F:NAD binding"/>
    <property type="evidence" value="ECO:0007669"/>
    <property type="project" value="InterPro"/>
</dbReference>
<name>A0A2A9CZE9_9MICO</name>
<evidence type="ECO:0000256" key="1">
    <source>
        <dbReference type="ARBA" id="ARBA00005854"/>
    </source>
</evidence>
<proteinExistence type="inferred from homology"/>
<evidence type="ECO:0000259" key="5">
    <source>
        <dbReference type="Pfam" id="PF00389"/>
    </source>
</evidence>
<comment type="caution">
    <text evidence="7">The sequence shown here is derived from an EMBL/GenBank/DDBJ whole genome shotgun (WGS) entry which is preliminary data.</text>
</comment>
<dbReference type="EMBL" id="PDJD01000001">
    <property type="protein sequence ID" value="PFG19072.1"/>
    <property type="molecule type" value="Genomic_DNA"/>
</dbReference>
<evidence type="ECO:0000256" key="3">
    <source>
        <dbReference type="ARBA" id="ARBA00023027"/>
    </source>
</evidence>
<dbReference type="OrthoDB" id="4324715at2"/>